<feature type="compositionally biased region" description="Low complexity" evidence="7">
    <location>
        <begin position="1585"/>
        <end position="1614"/>
    </location>
</feature>
<evidence type="ECO:0000256" key="6">
    <source>
        <dbReference type="ARBA" id="ARBA00022723"/>
    </source>
</evidence>
<dbReference type="Pfam" id="PF18563">
    <property type="entry name" value="TubC_N"/>
    <property type="match status" value="1"/>
</dbReference>
<keyword evidence="6" id="KW-0479">Metal-binding</keyword>
<dbReference type="Gene3D" id="1.10.1200.10">
    <property type="entry name" value="ACP-like"/>
    <property type="match status" value="1"/>
</dbReference>
<evidence type="ECO:0000313" key="9">
    <source>
        <dbReference type="EMBL" id="QTB59951.1"/>
    </source>
</evidence>
<proteinExistence type="predicted"/>
<feature type="region of interest" description="Disordered" evidence="7">
    <location>
        <begin position="1122"/>
        <end position="1146"/>
    </location>
</feature>
<dbReference type="GO" id="GO:0031177">
    <property type="term" value="F:phosphopantetheine binding"/>
    <property type="evidence" value="ECO:0007669"/>
    <property type="project" value="TreeGrafter"/>
</dbReference>
<keyword evidence="5" id="KW-0436">Ligase</keyword>
<accession>A0A8A4DME6</accession>
<evidence type="ECO:0000259" key="8">
    <source>
        <dbReference type="PROSITE" id="PS50075"/>
    </source>
</evidence>
<dbReference type="CDD" id="cd12114">
    <property type="entry name" value="A_NRPS_TlmIV_like"/>
    <property type="match status" value="1"/>
</dbReference>
<evidence type="ECO:0000256" key="4">
    <source>
        <dbReference type="ARBA" id="ARBA00022553"/>
    </source>
</evidence>
<dbReference type="EMBL" id="CP071754">
    <property type="protein sequence ID" value="QTB59951.1"/>
    <property type="molecule type" value="Genomic_DNA"/>
</dbReference>
<dbReference type="Gene3D" id="3.40.50.1820">
    <property type="entry name" value="alpha/beta hydrolase"/>
    <property type="match status" value="1"/>
</dbReference>
<dbReference type="SUPFAM" id="SSF56801">
    <property type="entry name" value="Acetyl-CoA synthetase-like"/>
    <property type="match status" value="1"/>
</dbReference>
<dbReference type="InterPro" id="IPR000873">
    <property type="entry name" value="AMP-dep_synth/lig_dom"/>
</dbReference>
<dbReference type="GO" id="GO:0046872">
    <property type="term" value="F:metal ion binding"/>
    <property type="evidence" value="ECO:0007669"/>
    <property type="project" value="UniProtKB-KW"/>
</dbReference>
<feature type="region of interest" description="Disordered" evidence="7">
    <location>
        <begin position="1583"/>
        <end position="1614"/>
    </location>
</feature>
<dbReference type="CDD" id="cd19535">
    <property type="entry name" value="Cyc_NRPS"/>
    <property type="match status" value="1"/>
</dbReference>
<dbReference type="GO" id="GO:0005737">
    <property type="term" value="C:cytoplasm"/>
    <property type="evidence" value="ECO:0007669"/>
    <property type="project" value="TreeGrafter"/>
</dbReference>
<dbReference type="Gene3D" id="1.10.10.1830">
    <property type="entry name" value="Non-ribosomal peptide synthase, adenylation domain"/>
    <property type="match status" value="1"/>
</dbReference>
<dbReference type="InterPro" id="IPR020845">
    <property type="entry name" value="AMP-binding_CS"/>
</dbReference>
<feature type="domain" description="Carrier" evidence="8">
    <location>
        <begin position="1505"/>
        <end position="1586"/>
    </location>
</feature>
<dbReference type="InterPro" id="IPR057737">
    <property type="entry name" value="Condensation_MtbB-like"/>
</dbReference>
<dbReference type="Gene3D" id="3.40.50.12780">
    <property type="entry name" value="N-terminal domain of ligase-like"/>
    <property type="match status" value="1"/>
</dbReference>
<dbReference type="Pfam" id="PF00975">
    <property type="entry name" value="Thioesterase"/>
    <property type="match status" value="1"/>
</dbReference>
<evidence type="ECO:0000256" key="3">
    <source>
        <dbReference type="ARBA" id="ARBA00022450"/>
    </source>
</evidence>
<dbReference type="InterPro" id="IPR001031">
    <property type="entry name" value="Thioesterase"/>
</dbReference>
<dbReference type="PANTHER" id="PTHR45527">
    <property type="entry name" value="NONRIBOSOMAL PEPTIDE SYNTHETASE"/>
    <property type="match status" value="1"/>
</dbReference>
<dbReference type="Gene3D" id="3.30.300.30">
    <property type="match status" value="2"/>
</dbReference>
<evidence type="ECO:0000256" key="7">
    <source>
        <dbReference type="SAM" id="MobiDB-lite"/>
    </source>
</evidence>
<dbReference type="InterPro" id="IPR041464">
    <property type="entry name" value="TubC_N"/>
</dbReference>
<dbReference type="FunFam" id="3.30.559.10:FF:000023">
    <property type="entry name" value="Non-ribosomal peptide synthetase"/>
    <property type="match status" value="1"/>
</dbReference>
<organism evidence="9">
    <name type="scientific">Burkholderia pseudomallei</name>
    <name type="common">Pseudomonas pseudomallei</name>
    <dbReference type="NCBI Taxonomy" id="28450"/>
    <lineage>
        <taxon>Bacteria</taxon>
        <taxon>Pseudomonadati</taxon>
        <taxon>Pseudomonadota</taxon>
        <taxon>Betaproteobacteria</taxon>
        <taxon>Burkholderiales</taxon>
        <taxon>Burkholderiaceae</taxon>
        <taxon>Burkholderia</taxon>
        <taxon>pseudomallei group</taxon>
    </lineage>
</organism>
<dbReference type="Gene3D" id="3.30.559.30">
    <property type="entry name" value="Nonribosomal peptide synthetase, condensation domain"/>
    <property type="match status" value="1"/>
</dbReference>
<dbReference type="SUPFAM" id="SSF47336">
    <property type="entry name" value="ACP-like"/>
    <property type="match status" value="1"/>
</dbReference>
<dbReference type="Gene3D" id="3.30.559.10">
    <property type="entry name" value="Chloramphenicol acetyltransferase-like domain"/>
    <property type="match status" value="1"/>
</dbReference>
<dbReference type="Pfam" id="PF00550">
    <property type="entry name" value="PP-binding"/>
    <property type="match status" value="1"/>
</dbReference>
<reference evidence="9" key="1">
    <citation type="submission" date="2021-03" db="EMBL/GenBank/DDBJ databases">
        <title>Complete genome of Burkholderia pseudomallei_VBP364.</title>
        <authorList>
            <person name="Balaji V."/>
            <person name="Yamuna B."/>
            <person name="Monisha P."/>
        </authorList>
    </citation>
    <scope>NUCLEOTIDE SEQUENCE</scope>
    <source>
        <strain evidence="9">VBP364</strain>
    </source>
</reference>
<dbReference type="RefSeq" id="WP_207416762.1">
    <property type="nucleotide sequence ID" value="NZ_CP071755.2"/>
</dbReference>
<dbReference type="SUPFAM" id="SSF53474">
    <property type="entry name" value="alpha/beta-Hydrolases"/>
    <property type="match status" value="1"/>
</dbReference>
<dbReference type="InterPro" id="IPR036736">
    <property type="entry name" value="ACP-like_sf"/>
</dbReference>
<name>A0A8A4DME6_BURPE</name>
<dbReference type="PROSITE" id="PS50075">
    <property type="entry name" value="CARRIER"/>
    <property type="match status" value="1"/>
</dbReference>
<dbReference type="InterPro" id="IPR006162">
    <property type="entry name" value="Ppantetheine_attach_site"/>
</dbReference>
<dbReference type="InterPro" id="IPR044894">
    <property type="entry name" value="TubC_N_sf"/>
</dbReference>
<dbReference type="SUPFAM" id="SSF52777">
    <property type="entry name" value="CoA-dependent acyltransferases"/>
    <property type="match status" value="2"/>
</dbReference>
<protein>
    <submittedName>
        <fullName evidence="9">Amino acid adenylation domain-containing protein</fullName>
    </submittedName>
</protein>
<dbReference type="Pfam" id="PF08242">
    <property type="entry name" value="Methyltransf_12"/>
    <property type="match status" value="1"/>
</dbReference>
<dbReference type="InterPro" id="IPR023213">
    <property type="entry name" value="CAT-like_dom_sf"/>
</dbReference>
<dbReference type="InterPro" id="IPR010071">
    <property type="entry name" value="AA_adenyl_dom"/>
</dbReference>
<gene>
    <name evidence="9" type="ORF">J3D99_18285</name>
</gene>
<keyword evidence="4" id="KW-0597">Phosphoprotein</keyword>
<dbReference type="GO" id="GO:0009403">
    <property type="term" value="P:toxin biosynthetic process"/>
    <property type="evidence" value="ECO:0007669"/>
    <property type="project" value="UniProtKB-ARBA"/>
</dbReference>
<sequence>MSFEDVLETCRERQIELWCDGEQLRYRAPAGALDAPLAARINAQRAAFVRFLRDGAWRAQPSRTHERFALTPVQAAYVLGRHAAFEFGGSACHLYVEYRESADLDVRRFEAAWNACVARHPMLRAIVEDNAWQRILPDVPWQTLAVHDLRDANAAAFDAHVRRVRERLDHAVHALDRWPVLQPEVSIGPDGAVLHLSVDFTLIDYASLQLLLAEWRRRHDDPQWKPAPLDVTFRDYVVNEARAGRRAQHARDAAWWLARIDGLPGRPDLPVLPRPPEGRADARPRFTHRHARLDRARWDALVAFASRFGLSPAGVALAAFAEVVGRWSQSPAFCLNLTVLNRPRVHPQIDAVLGDFTALSLLAVDVAQGRDFAERARAIGAQMFDDLDHRAFTGVEVMRELARRRGKDAALMPVVFTSGIGSVGRLLGEHGEHGARAAPPCYMISQTPQVWLDCQVTDQFGGLEIGWDVRDDLFPAGMPAAMFDAYVALLARLASDAAWWARPGDIVLPSGPPVACAHPDADRHLAAGFAAQARRTPDATVVIDAAGAHTYRDVAQRAAAVRAALERAGVAPGDKVAVRMPKGANQLVAVLGIVQAGAAYVPIDYRQPALRRRAILRNAQVGAIVTERALDGEPDGCARIDADALAPDPRWPPRDAHPLEGDALAYVIYTSGSTGEPKGVMVSHAAVCNTLADINARHAVGAGDAVLGLAELSFDLSVYDLFGATARGARVVLPDPARGNDPSHWAELIARHGVTLWNSVPAQGQMLIDYLESEPARAMPGPRCVMWSGDWIPVSLPTRWWRRWPDSRLFSLGGATEASIWSIEHPIRPEDTRLASIPYGRALTGQTVDVLDALGRPCPPGVRGEIHIGGVGLATGYANDPARTAERFVRHADGRRLYRTGDLGRRRADGSLEFLGRQDDQVKIRGYRIELAEIDAALSAHPRVASAATIVLGDAAQRRLASFVTLHGAAPDPRRRDAQLHAIAQRVRDALAAERWPARAEIRRSVGQLDAACVASLASWIVRAGGLTRDASVDFATLAERLRVPAARHGLLRHWLALLEARGVLCTDTAGPVAGVDVTESENSAASRGAADADAFEAFEAPEAPEAPEAIEAIETIETIEAPNAADVTKATKSAGTTDTTTSPAGWRVARAHAARATDAAGAVPLPDADACWDAFARDASPALWPAVLIDYFRASAACLGEQVDDRVSPAGLMFPQGAPHVAEAMYSDGMHARALHRAMAEAVSGIVAREPRRAWRILEIGAGTAAATRAIVDALAPHAESGVRIDYLFSDVSSYFLAAARERFAAYPWVRFIRFDMNAPLDAQGVAPHSVDLIASSGALNNARDTVALVAGLRALSSADAWWVIQELTAEHPEISISQGLMMEPPRDARAASHRLFVHRAQWLEWLRAAGDRALGCVEPDSPLDALGYDVLLARVKADAARVDADELLAFAAERVPRYMVPSQLCALERLPVTANGKIDRRALAQIAGVHEPRAAHGRAVRPCDAEPLLARLIGLWEAVLDTQGVAADQDFFAAGGDSLLIAQLVSRVRAEEPLARAHPFDRLLRWALAQPTPAGLAQCLRDAQAQPQSQSQSQSQSSTAAPSRTATATATATAATAAARAAPAASIVHAPALRGRIDVRPLRLAPGVGVPRVVVHEGLGTVHAYRPIVPALARLGPVLGFAVRDAQDYLDLPAQHLSATLGARYAYALSREGIGEVDVLGYCSGGLIALEMAKTLVQLGVAVRSLDIVSSYRIPYLIEDERLVLFNFAATLGLPLDALGFPAAHLLADALADALKADPARVAPGSIQAQLEAFGDRCAPLDILRRRVLRVSAGLPADGDEPHPLVDERERLYRLFMHSVHASHWAAHAPYAGPLRLFVPERCNPLIPQQRAALFDYWRDQALGGIALVDVPGGHFDCLTAAFVDTHLKEAR</sequence>
<dbReference type="Pfam" id="PF00668">
    <property type="entry name" value="Condensation"/>
    <property type="match status" value="1"/>
</dbReference>
<dbReference type="Pfam" id="PF00501">
    <property type="entry name" value="AMP-binding"/>
    <property type="match status" value="1"/>
</dbReference>
<comment type="cofactor">
    <cofactor evidence="1">
        <name>pantetheine 4'-phosphate</name>
        <dbReference type="ChEBI" id="CHEBI:47942"/>
    </cofactor>
</comment>
<dbReference type="InterPro" id="IPR009081">
    <property type="entry name" value="PP-bd_ACP"/>
</dbReference>
<dbReference type="InterPro" id="IPR029063">
    <property type="entry name" value="SAM-dependent_MTases_sf"/>
</dbReference>
<dbReference type="GO" id="GO:0016874">
    <property type="term" value="F:ligase activity"/>
    <property type="evidence" value="ECO:0007669"/>
    <property type="project" value="UniProtKB-KW"/>
</dbReference>
<dbReference type="InterPro" id="IPR029058">
    <property type="entry name" value="AB_hydrolase_fold"/>
</dbReference>
<dbReference type="PROSITE" id="PS00455">
    <property type="entry name" value="AMP_BINDING"/>
    <property type="match status" value="1"/>
</dbReference>
<dbReference type="PANTHER" id="PTHR45527:SF10">
    <property type="entry name" value="PYOCHELIN SYNTHASE PCHF"/>
    <property type="match status" value="1"/>
</dbReference>
<keyword evidence="3" id="KW-0596">Phosphopantetheine</keyword>
<evidence type="ECO:0000256" key="2">
    <source>
        <dbReference type="ARBA" id="ARBA00004924"/>
    </source>
</evidence>
<dbReference type="FunFam" id="3.40.50.12780:FF:000012">
    <property type="entry name" value="Non-ribosomal peptide synthetase"/>
    <property type="match status" value="1"/>
</dbReference>
<dbReference type="InterPro" id="IPR001242">
    <property type="entry name" value="Condensation_dom"/>
</dbReference>
<dbReference type="GO" id="GO:0043041">
    <property type="term" value="P:amino acid activation for nonribosomal peptide biosynthetic process"/>
    <property type="evidence" value="ECO:0007669"/>
    <property type="project" value="TreeGrafter"/>
</dbReference>
<comment type="pathway">
    <text evidence="2">Siderophore biosynthesis.</text>
</comment>
<dbReference type="InterPro" id="IPR013217">
    <property type="entry name" value="Methyltransf_12"/>
</dbReference>
<evidence type="ECO:0000256" key="1">
    <source>
        <dbReference type="ARBA" id="ARBA00001957"/>
    </source>
</evidence>
<evidence type="ECO:0000256" key="5">
    <source>
        <dbReference type="ARBA" id="ARBA00022598"/>
    </source>
</evidence>
<dbReference type="FunFam" id="3.30.559.30:FF:000006">
    <property type="entry name" value="Yersiniabactin polyketide/non-ribosomal peptide synthetase"/>
    <property type="match status" value="1"/>
</dbReference>
<dbReference type="InterPro" id="IPR045851">
    <property type="entry name" value="AMP-bd_C_sf"/>
</dbReference>
<dbReference type="PROSITE" id="PS00012">
    <property type="entry name" value="PHOSPHOPANTETHEINE"/>
    <property type="match status" value="1"/>
</dbReference>
<dbReference type="Gene3D" id="3.40.50.150">
    <property type="entry name" value="Vaccinia Virus protein VP39"/>
    <property type="match status" value="1"/>
</dbReference>
<dbReference type="NCBIfam" id="TIGR01733">
    <property type="entry name" value="AA-adenyl-dom"/>
    <property type="match status" value="1"/>
</dbReference>
<dbReference type="InterPro" id="IPR042099">
    <property type="entry name" value="ANL_N_sf"/>
</dbReference>
<dbReference type="SUPFAM" id="SSF53335">
    <property type="entry name" value="S-adenosyl-L-methionine-dependent methyltransferases"/>
    <property type="match status" value="1"/>
</dbReference>